<evidence type="ECO:0000313" key="13">
    <source>
        <dbReference type="EMBL" id="RAH77352.1"/>
    </source>
</evidence>
<sequence length="541" mass="59203">MVPPVNRRTTYLQDPSTPFDPSQARLLPQRLEIRNLHSAKQERLTVPVELLLSGTDDGGWDAEVREFLGTGVQRFSVRWASLRSGSGAGDAAAGAGGAVTPFASRVSGGLHVFLRPGGGQEGEGVRRWVFLLACDAVCRVLKKVFGSEVAKCVDYEKSFTRSDTSSEYQFYSPLASLEGFVDFVREKGCALDTAREEPCRRHARELLAADSLDLAYDADSRNLVVSAIWADAPGGEGWTEDLHAPAAGSKGKMEVGLLGAERTADPEEIKMGGLLGVVGEDEKLKPTLFSFASRHHALPRDATFSVEFPLPTGLHPTMAISLSPAALQPPDATCALHTYLTLPSYLFGDKYQLGTEDPLFLDSHHLVKLLSVTGETDLEAPDWSVSQWGSNWLLELATPPDDQYPEEWNVTIPLHLRYLAPSESGYRSVGVPWPVVFWACAASEEAKMHFNPFDRVDLGWEGLFAPQTIFYQVNPAAEQGRLVEEISVPVLKETGFFNSKTIELGTVLAIVLGSLWVLWKLGAVMRTSGTRRSVESQKKSQ</sequence>
<comment type="function">
    <text evidence="11">Required for proper folding and/or the stability of a subset of proteins in the endoplasmic reticulum. Component of glycosylphosphatidylinositol-mannosyltransferase 1 which transfers the first of the 4 mannoses in the GPI-anchor precursors during GPI-anchor biosynthesis. Probably acts by stabilizing the mannosyltransferase GPI14.</text>
</comment>
<feature type="region of interest" description="Disordered" evidence="12">
    <location>
        <begin position="1"/>
        <end position="23"/>
    </location>
</feature>
<comment type="similarity">
    <text evidence="3 11">Belongs to the PIGX family.</text>
</comment>
<name>A0A8T8WP23_ASPJA</name>
<protein>
    <recommendedName>
        <fullName evidence="4 11">Protein PBN1</fullName>
    </recommendedName>
</protein>
<evidence type="ECO:0000256" key="1">
    <source>
        <dbReference type="ARBA" id="ARBA00004643"/>
    </source>
</evidence>
<dbReference type="GeneID" id="37176560"/>
<dbReference type="GO" id="GO:0000030">
    <property type="term" value="F:mannosyltransferase activity"/>
    <property type="evidence" value="ECO:0007669"/>
    <property type="project" value="TreeGrafter"/>
</dbReference>
<organism evidence="13 14">
    <name type="scientific">Aspergillus japonicus CBS 114.51</name>
    <dbReference type="NCBI Taxonomy" id="1448312"/>
    <lineage>
        <taxon>Eukaryota</taxon>
        <taxon>Fungi</taxon>
        <taxon>Dikarya</taxon>
        <taxon>Ascomycota</taxon>
        <taxon>Pezizomycotina</taxon>
        <taxon>Eurotiomycetes</taxon>
        <taxon>Eurotiomycetidae</taxon>
        <taxon>Eurotiales</taxon>
        <taxon>Aspergillaceae</taxon>
        <taxon>Aspergillus</taxon>
        <taxon>Aspergillus subgen. Circumdati</taxon>
    </lineage>
</organism>
<keyword evidence="8 11" id="KW-1133">Transmembrane helix</keyword>
<keyword evidence="10" id="KW-0325">Glycoprotein</keyword>
<evidence type="ECO:0000256" key="8">
    <source>
        <dbReference type="ARBA" id="ARBA00022989"/>
    </source>
</evidence>
<evidence type="ECO:0000256" key="9">
    <source>
        <dbReference type="ARBA" id="ARBA00023136"/>
    </source>
</evidence>
<comment type="pathway">
    <text evidence="2 11">Glycolipid biosynthesis; glycosylphosphatidylinositol-anchor biosynthesis.</text>
</comment>
<dbReference type="PANTHER" id="PTHR28533">
    <property type="entry name" value="PROTEIN PBN1"/>
    <property type="match status" value="1"/>
</dbReference>
<dbReference type="EMBL" id="KZ824844">
    <property type="protein sequence ID" value="RAH77352.1"/>
    <property type="molecule type" value="Genomic_DNA"/>
</dbReference>
<dbReference type="GO" id="GO:0005789">
    <property type="term" value="C:endoplasmic reticulum membrane"/>
    <property type="evidence" value="ECO:0007669"/>
    <property type="project" value="UniProtKB-SubCell"/>
</dbReference>
<dbReference type="RefSeq" id="XP_025523246.1">
    <property type="nucleotide sequence ID" value="XM_025672868.1"/>
</dbReference>
<dbReference type="SMART" id="SM00780">
    <property type="entry name" value="PIG-X"/>
    <property type="match status" value="1"/>
</dbReference>
<proteinExistence type="inferred from homology"/>
<evidence type="ECO:0000256" key="10">
    <source>
        <dbReference type="ARBA" id="ARBA00023180"/>
    </source>
</evidence>
<evidence type="ECO:0000256" key="3">
    <source>
        <dbReference type="ARBA" id="ARBA00010345"/>
    </source>
</evidence>
<dbReference type="Proteomes" id="UP000249497">
    <property type="component" value="Unassembled WGS sequence"/>
</dbReference>
<feature type="transmembrane region" description="Helical" evidence="11">
    <location>
        <begin position="504"/>
        <end position="523"/>
    </location>
</feature>
<evidence type="ECO:0000256" key="2">
    <source>
        <dbReference type="ARBA" id="ARBA00004687"/>
    </source>
</evidence>
<keyword evidence="9 11" id="KW-0472">Membrane</keyword>
<comment type="subcellular location">
    <subcellularLocation>
        <location evidence="11">Endoplasmic reticulum membrane</location>
        <topology evidence="11">Single-pass membrane protein</topology>
    </subcellularLocation>
    <subcellularLocation>
        <location evidence="1">Endoplasmic reticulum membrane</location>
        <topology evidence="1">Single-pass type III membrane protein</topology>
    </subcellularLocation>
</comment>
<keyword evidence="6 11" id="KW-0812">Transmembrane</keyword>
<dbReference type="InterPro" id="IPR013233">
    <property type="entry name" value="PIG-X/PBN1"/>
</dbReference>
<gene>
    <name evidence="13" type="ORF">BO86DRAFT_392715</name>
</gene>
<reference evidence="13 14" key="1">
    <citation type="submission" date="2018-02" db="EMBL/GenBank/DDBJ databases">
        <title>The genomes of Aspergillus section Nigri reveals drivers in fungal speciation.</title>
        <authorList>
            <consortium name="DOE Joint Genome Institute"/>
            <person name="Vesth T.C."/>
            <person name="Nybo J."/>
            <person name="Theobald S."/>
            <person name="Brandl J."/>
            <person name="Frisvad J.C."/>
            <person name="Nielsen K.F."/>
            <person name="Lyhne E.K."/>
            <person name="Kogle M.E."/>
            <person name="Kuo A."/>
            <person name="Riley R."/>
            <person name="Clum A."/>
            <person name="Nolan M."/>
            <person name="Lipzen A."/>
            <person name="Salamov A."/>
            <person name="Henrissat B."/>
            <person name="Wiebenga A."/>
            <person name="De vries R.P."/>
            <person name="Grigoriev I.V."/>
            <person name="Mortensen U.H."/>
            <person name="Andersen M.R."/>
            <person name="Baker S.E."/>
        </authorList>
    </citation>
    <scope>NUCLEOTIDE SEQUENCE [LARGE SCALE GENOMIC DNA]</scope>
    <source>
        <strain evidence="13 14">CBS 114.51</strain>
    </source>
</reference>
<evidence type="ECO:0000256" key="11">
    <source>
        <dbReference type="RuleBase" id="RU366056"/>
    </source>
</evidence>
<dbReference type="AlphaFoldDB" id="A0A8T8WP23"/>
<keyword evidence="5 11" id="KW-0337">GPI-anchor biosynthesis</keyword>
<dbReference type="Pfam" id="PF08320">
    <property type="entry name" value="PIG-X"/>
    <property type="match status" value="1"/>
</dbReference>
<evidence type="ECO:0000256" key="6">
    <source>
        <dbReference type="ARBA" id="ARBA00022692"/>
    </source>
</evidence>
<keyword evidence="7 11" id="KW-0256">Endoplasmic reticulum</keyword>
<evidence type="ECO:0000313" key="14">
    <source>
        <dbReference type="Proteomes" id="UP000249497"/>
    </source>
</evidence>
<evidence type="ECO:0000256" key="5">
    <source>
        <dbReference type="ARBA" id="ARBA00022502"/>
    </source>
</evidence>
<evidence type="ECO:0000256" key="12">
    <source>
        <dbReference type="SAM" id="MobiDB-lite"/>
    </source>
</evidence>
<accession>A0A8T8WP23</accession>
<dbReference type="PANTHER" id="PTHR28533:SF1">
    <property type="entry name" value="PROTEIN PBN1"/>
    <property type="match status" value="1"/>
</dbReference>
<feature type="compositionally biased region" description="Polar residues" evidence="12">
    <location>
        <begin position="7"/>
        <end position="20"/>
    </location>
</feature>
<dbReference type="GO" id="GO:1990529">
    <property type="term" value="C:glycosylphosphatidylinositol-mannosyltransferase I complex"/>
    <property type="evidence" value="ECO:0007669"/>
    <property type="project" value="TreeGrafter"/>
</dbReference>
<dbReference type="InterPro" id="IPR042322">
    <property type="entry name" value="Pbn1"/>
</dbReference>
<dbReference type="GO" id="GO:0006506">
    <property type="term" value="P:GPI anchor biosynthetic process"/>
    <property type="evidence" value="ECO:0007669"/>
    <property type="project" value="UniProtKB-KW"/>
</dbReference>
<dbReference type="OrthoDB" id="5546453at2759"/>
<evidence type="ECO:0000256" key="4">
    <source>
        <dbReference type="ARBA" id="ARBA00020410"/>
    </source>
</evidence>
<evidence type="ECO:0000256" key="7">
    <source>
        <dbReference type="ARBA" id="ARBA00022824"/>
    </source>
</evidence>
<keyword evidence="14" id="KW-1185">Reference proteome</keyword>